<evidence type="ECO:0000256" key="2">
    <source>
        <dbReference type="ARBA" id="ARBA00022448"/>
    </source>
</evidence>
<comment type="caution">
    <text evidence="8">The sequence shown here is derived from an EMBL/GenBank/DDBJ whole genome shotgun (WGS) entry which is preliminary data.</text>
</comment>
<dbReference type="GO" id="GO:0046872">
    <property type="term" value="F:metal ion binding"/>
    <property type="evidence" value="ECO:0007669"/>
    <property type="project" value="UniProtKB-KW"/>
</dbReference>
<evidence type="ECO:0000313" key="9">
    <source>
        <dbReference type="EMBL" id="GGP85059.1"/>
    </source>
</evidence>
<name>A0A918EDX9_9PSEU</name>
<keyword evidence="6" id="KW-0411">Iron-sulfur</keyword>
<evidence type="ECO:0000256" key="5">
    <source>
        <dbReference type="ARBA" id="ARBA00023004"/>
    </source>
</evidence>
<dbReference type="PANTHER" id="PTHR36923">
    <property type="entry name" value="FERREDOXIN"/>
    <property type="match status" value="1"/>
</dbReference>
<dbReference type="RefSeq" id="WP_189223383.1">
    <property type="nucleotide sequence ID" value="NZ_BMRG01000004.1"/>
</dbReference>
<keyword evidence="3" id="KW-0479">Metal-binding</keyword>
<evidence type="ECO:0000256" key="6">
    <source>
        <dbReference type="ARBA" id="ARBA00023014"/>
    </source>
</evidence>
<dbReference type="InterPro" id="IPR051269">
    <property type="entry name" value="Fe-S_cluster_ET"/>
</dbReference>
<keyword evidence="4" id="KW-0249">Electron transport</keyword>
<evidence type="ECO:0000256" key="7">
    <source>
        <dbReference type="ARBA" id="ARBA00023291"/>
    </source>
</evidence>
<reference evidence="8" key="2">
    <citation type="submission" date="2020-09" db="EMBL/GenBank/DDBJ databases">
        <authorList>
            <person name="Sun Q."/>
            <person name="Ohkuma M."/>
        </authorList>
    </citation>
    <scope>NUCLEOTIDE SEQUENCE</scope>
    <source>
        <strain evidence="8">JCM 3313</strain>
    </source>
</reference>
<dbReference type="Gene3D" id="3.30.70.20">
    <property type="match status" value="1"/>
</dbReference>
<protein>
    <submittedName>
        <fullName evidence="8">Ferredoxin</fullName>
    </submittedName>
</protein>
<dbReference type="SUPFAM" id="SSF54862">
    <property type="entry name" value="4Fe-4S ferredoxins"/>
    <property type="match status" value="1"/>
</dbReference>
<dbReference type="AlphaFoldDB" id="A0A918EDX9"/>
<keyword evidence="5" id="KW-0408">Iron</keyword>
<keyword evidence="7" id="KW-0003">3Fe-4S</keyword>
<dbReference type="EMBL" id="BMRG01000027">
    <property type="protein sequence ID" value="GGP85059.1"/>
    <property type="molecule type" value="Genomic_DNA"/>
</dbReference>
<evidence type="ECO:0000313" key="10">
    <source>
        <dbReference type="Proteomes" id="UP000639606"/>
    </source>
</evidence>
<keyword evidence="10" id="KW-1185">Reference proteome</keyword>
<dbReference type="Proteomes" id="UP000639606">
    <property type="component" value="Unassembled WGS sequence"/>
</dbReference>
<organism evidence="8 10">
    <name type="scientific">Saccharothrix coeruleofusca</name>
    <dbReference type="NCBI Taxonomy" id="33919"/>
    <lineage>
        <taxon>Bacteria</taxon>
        <taxon>Bacillati</taxon>
        <taxon>Actinomycetota</taxon>
        <taxon>Actinomycetes</taxon>
        <taxon>Pseudonocardiales</taxon>
        <taxon>Pseudonocardiaceae</taxon>
        <taxon>Saccharothrix</taxon>
    </lineage>
</organism>
<dbReference type="PANTHER" id="PTHR36923:SF3">
    <property type="entry name" value="FERREDOXIN"/>
    <property type="match status" value="1"/>
</dbReference>
<accession>A0A918EDX9</accession>
<evidence type="ECO:0000256" key="3">
    <source>
        <dbReference type="ARBA" id="ARBA00022723"/>
    </source>
</evidence>
<keyword evidence="2" id="KW-0813">Transport</keyword>
<comment type="cofactor">
    <cofactor evidence="1">
        <name>[3Fe-4S] cluster</name>
        <dbReference type="ChEBI" id="CHEBI:21137"/>
    </cofactor>
</comment>
<evidence type="ECO:0000313" key="8">
    <source>
        <dbReference type="EMBL" id="GGP51726.1"/>
    </source>
</evidence>
<reference evidence="8" key="1">
    <citation type="journal article" date="2014" name="Int. J. Syst. Evol. Microbiol.">
        <title>Complete genome sequence of Corynebacterium casei LMG S-19264T (=DSM 44701T), isolated from a smear-ripened cheese.</title>
        <authorList>
            <consortium name="US DOE Joint Genome Institute (JGI-PGF)"/>
            <person name="Walter F."/>
            <person name="Albersmeier A."/>
            <person name="Kalinowski J."/>
            <person name="Ruckert C."/>
        </authorList>
    </citation>
    <scope>NUCLEOTIDE SEQUENCE</scope>
    <source>
        <strain evidence="8">JCM 3313</strain>
    </source>
</reference>
<sequence>MRVRVDVNRCVASGQCVVAAAGAFTQSEQEGTVVLLVAEPPPELRAAVREAASLCPSGAITVKG</sequence>
<dbReference type="Pfam" id="PF13459">
    <property type="entry name" value="Fer4_15"/>
    <property type="match status" value="1"/>
</dbReference>
<evidence type="ECO:0000256" key="4">
    <source>
        <dbReference type="ARBA" id="ARBA00022982"/>
    </source>
</evidence>
<dbReference type="GO" id="GO:0051538">
    <property type="term" value="F:3 iron, 4 sulfur cluster binding"/>
    <property type="evidence" value="ECO:0007669"/>
    <property type="project" value="UniProtKB-KW"/>
</dbReference>
<proteinExistence type="predicted"/>
<dbReference type="EMBL" id="BMRG01000004">
    <property type="protein sequence ID" value="GGP51726.1"/>
    <property type="molecule type" value="Genomic_DNA"/>
</dbReference>
<evidence type="ECO:0000256" key="1">
    <source>
        <dbReference type="ARBA" id="ARBA00001927"/>
    </source>
</evidence>
<gene>
    <name evidence="8" type="ORF">GCM10010185_24700</name>
    <name evidence="9" type="ORF">GCM10010185_68630</name>
</gene>